<dbReference type="AlphaFoldDB" id="A0A7K3WK96"/>
<dbReference type="Gene3D" id="1.10.132.20">
    <property type="entry name" value="Ribosome-recycling factor"/>
    <property type="match status" value="1"/>
</dbReference>
<organism evidence="9 10">
    <name type="scientific">Cryomorpha ignava</name>
    <dbReference type="NCBI Taxonomy" id="101383"/>
    <lineage>
        <taxon>Bacteria</taxon>
        <taxon>Pseudomonadati</taxon>
        <taxon>Bacteroidota</taxon>
        <taxon>Flavobacteriia</taxon>
        <taxon>Flavobacteriales</taxon>
        <taxon>Cryomorphaceae</taxon>
        <taxon>Cryomorpha</taxon>
    </lineage>
</organism>
<protein>
    <recommendedName>
        <fullName evidence="6">Ribosome-recycling factor</fullName>
        <shortName evidence="6">RRF</shortName>
    </recommendedName>
    <alternativeName>
        <fullName evidence="6">Ribosome-releasing factor</fullName>
    </alternativeName>
</protein>
<dbReference type="SUPFAM" id="SSF55194">
    <property type="entry name" value="Ribosome recycling factor, RRF"/>
    <property type="match status" value="1"/>
</dbReference>
<evidence type="ECO:0000313" key="9">
    <source>
        <dbReference type="EMBL" id="NEN21914.1"/>
    </source>
</evidence>
<comment type="function">
    <text evidence="5 6">Responsible for the release of ribosomes from messenger RNA at the termination of protein biosynthesis. May increase the efficiency of translation by recycling ribosomes from one round of translation to another.</text>
</comment>
<sequence>MQEDLELVIGAAEESMANAVSHLENELLKIRAGKASPAMLSSVMVDYYGTMTKLTQVANVNTPDAKTIRIQPWEKAMIEPIEKAIAYSNLGLNPQNNGEVIMITVPPLTEERRRDLVKSAKAESEHAKVSIRNARKEANDDIKKLQKDGLSEDIAKSAEIEIQELTDSYNKKVEIEVERKEKDIMTI</sequence>
<dbReference type="PANTHER" id="PTHR20982:SF3">
    <property type="entry name" value="MITOCHONDRIAL RIBOSOME RECYCLING FACTOR PSEUDO 1"/>
    <property type="match status" value="1"/>
</dbReference>
<feature type="domain" description="Ribosome recycling factor" evidence="8">
    <location>
        <begin position="23"/>
        <end position="185"/>
    </location>
</feature>
<dbReference type="Gene3D" id="3.30.1360.40">
    <property type="match status" value="1"/>
</dbReference>
<keyword evidence="10" id="KW-1185">Reference proteome</keyword>
<dbReference type="NCBIfam" id="TIGR00496">
    <property type="entry name" value="frr"/>
    <property type="match status" value="1"/>
</dbReference>
<dbReference type="GO" id="GO:0043023">
    <property type="term" value="F:ribosomal large subunit binding"/>
    <property type="evidence" value="ECO:0007669"/>
    <property type="project" value="TreeGrafter"/>
</dbReference>
<comment type="caution">
    <text evidence="9">The sequence shown here is derived from an EMBL/GenBank/DDBJ whole genome shotgun (WGS) entry which is preliminary data.</text>
</comment>
<keyword evidence="7" id="KW-0175">Coiled coil</keyword>
<evidence type="ECO:0000313" key="10">
    <source>
        <dbReference type="Proteomes" id="UP000486602"/>
    </source>
</evidence>
<proteinExistence type="inferred from homology"/>
<dbReference type="InterPro" id="IPR023584">
    <property type="entry name" value="Ribosome_recyc_fac_dom"/>
</dbReference>
<dbReference type="FunFam" id="1.10.132.20:FF:000001">
    <property type="entry name" value="Ribosome-recycling factor"/>
    <property type="match status" value="1"/>
</dbReference>
<dbReference type="PANTHER" id="PTHR20982">
    <property type="entry name" value="RIBOSOME RECYCLING FACTOR"/>
    <property type="match status" value="1"/>
</dbReference>
<dbReference type="HAMAP" id="MF_00040">
    <property type="entry name" value="RRF"/>
    <property type="match status" value="1"/>
</dbReference>
<comment type="similarity">
    <text evidence="2 6">Belongs to the RRF family.</text>
</comment>
<accession>A0A7K3WK96</accession>
<evidence type="ECO:0000256" key="7">
    <source>
        <dbReference type="SAM" id="Coils"/>
    </source>
</evidence>
<dbReference type="RefSeq" id="WP_163282640.1">
    <property type="nucleotide sequence ID" value="NZ_JAAGVY010000001.1"/>
</dbReference>
<evidence type="ECO:0000256" key="4">
    <source>
        <dbReference type="ARBA" id="ARBA00022917"/>
    </source>
</evidence>
<feature type="coiled-coil region" evidence="7">
    <location>
        <begin position="117"/>
        <end position="148"/>
    </location>
</feature>
<dbReference type="EMBL" id="JAAGVY010000001">
    <property type="protein sequence ID" value="NEN21914.1"/>
    <property type="molecule type" value="Genomic_DNA"/>
</dbReference>
<dbReference type="GO" id="GO:0005737">
    <property type="term" value="C:cytoplasm"/>
    <property type="evidence" value="ECO:0007669"/>
    <property type="project" value="UniProtKB-SubCell"/>
</dbReference>
<dbReference type="GO" id="GO:0006415">
    <property type="term" value="P:translational termination"/>
    <property type="evidence" value="ECO:0007669"/>
    <property type="project" value="UniProtKB-UniRule"/>
</dbReference>
<name>A0A7K3WK96_9FLAO</name>
<dbReference type="FunFam" id="3.30.1360.40:FF:000001">
    <property type="entry name" value="Ribosome-recycling factor"/>
    <property type="match status" value="1"/>
</dbReference>
<reference evidence="9 10" key="1">
    <citation type="submission" date="2020-02" db="EMBL/GenBank/DDBJ databases">
        <title>Out from the shadows clarifying the taxonomy of the family Cryomorphaceae and related taxa by utilizing the GTDB taxonomic framework.</title>
        <authorList>
            <person name="Bowman J.P."/>
        </authorList>
    </citation>
    <scope>NUCLEOTIDE SEQUENCE [LARGE SCALE GENOMIC DNA]</scope>
    <source>
        <strain evidence="9 10">QSSC 1-22</strain>
    </source>
</reference>
<gene>
    <name evidence="6 9" type="primary">frr</name>
    <name evidence="9" type="ORF">G3O08_00155</name>
</gene>
<evidence type="ECO:0000256" key="3">
    <source>
        <dbReference type="ARBA" id="ARBA00022490"/>
    </source>
</evidence>
<evidence type="ECO:0000256" key="6">
    <source>
        <dbReference type="HAMAP-Rule" id="MF_00040"/>
    </source>
</evidence>
<evidence type="ECO:0000256" key="2">
    <source>
        <dbReference type="ARBA" id="ARBA00005912"/>
    </source>
</evidence>
<dbReference type="InterPro" id="IPR036191">
    <property type="entry name" value="RRF_sf"/>
</dbReference>
<keyword evidence="4 6" id="KW-0648">Protein biosynthesis</keyword>
<evidence type="ECO:0000256" key="1">
    <source>
        <dbReference type="ARBA" id="ARBA00004496"/>
    </source>
</evidence>
<evidence type="ECO:0000259" key="8">
    <source>
        <dbReference type="Pfam" id="PF01765"/>
    </source>
</evidence>
<dbReference type="CDD" id="cd00520">
    <property type="entry name" value="RRF"/>
    <property type="match status" value="1"/>
</dbReference>
<comment type="subcellular location">
    <subcellularLocation>
        <location evidence="1 6">Cytoplasm</location>
    </subcellularLocation>
</comment>
<dbReference type="Pfam" id="PF01765">
    <property type="entry name" value="RRF"/>
    <property type="match status" value="1"/>
</dbReference>
<dbReference type="InterPro" id="IPR002661">
    <property type="entry name" value="Ribosome_recyc_fac"/>
</dbReference>
<dbReference type="Proteomes" id="UP000486602">
    <property type="component" value="Unassembled WGS sequence"/>
</dbReference>
<keyword evidence="3 6" id="KW-0963">Cytoplasm</keyword>
<evidence type="ECO:0000256" key="5">
    <source>
        <dbReference type="ARBA" id="ARBA00025050"/>
    </source>
</evidence>